<reference evidence="2 3" key="1">
    <citation type="submission" date="2024-09" db="EMBL/GenBank/DDBJ databases">
        <title>Floridaenema gen nov. (Aerosakkonemataceae, Aerosakkonematales ord. nov., Cyanobacteria) from benthic tropical and subtropical fresh waters, with the description of four new species.</title>
        <authorList>
            <person name="Moretto J.A."/>
            <person name="Berthold D.E."/>
            <person name="Lefler F.W."/>
            <person name="Huang I.-S."/>
            <person name="Laughinghouse H. IV."/>
        </authorList>
    </citation>
    <scope>NUCLEOTIDE SEQUENCE [LARGE SCALE GENOMIC DNA]</scope>
    <source>
        <strain evidence="2 3">BLCC-F167</strain>
    </source>
</reference>
<evidence type="ECO:0000313" key="2">
    <source>
        <dbReference type="EMBL" id="MFB2835727.1"/>
    </source>
</evidence>
<comment type="caution">
    <text evidence="2">The sequence shown here is derived from an EMBL/GenBank/DDBJ whole genome shotgun (WGS) entry which is preliminary data.</text>
</comment>
<sequence>MDFIEQLLETVKEWARKIMDLVLGPEAEPEPEPIPIPVEEPYRRR</sequence>
<protein>
    <submittedName>
        <fullName evidence="2">Uncharacterized protein</fullName>
    </submittedName>
</protein>
<evidence type="ECO:0000313" key="3">
    <source>
        <dbReference type="Proteomes" id="UP001576780"/>
    </source>
</evidence>
<evidence type="ECO:0000256" key="1">
    <source>
        <dbReference type="SAM" id="MobiDB-lite"/>
    </source>
</evidence>
<proteinExistence type="predicted"/>
<organism evidence="2 3">
    <name type="scientific">Floridaenema evergladense BLCC-F167</name>
    <dbReference type="NCBI Taxonomy" id="3153639"/>
    <lineage>
        <taxon>Bacteria</taxon>
        <taxon>Bacillati</taxon>
        <taxon>Cyanobacteriota</taxon>
        <taxon>Cyanophyceae</taxon>
        <taxon>Oscillatoriophycideae</taxon>
        <taxon>Aerosakkonematales</taxon>
        <taxon>Aerosakkonemataceae</taxon>
        <taxon>Floridanema</taxon>
        <taxon>Floridanema evergladense</taxon>
    </lineage>
</organism>
<feature type="region of interest" description="Disordered" evidence="1">
    <location>
        <begin position="26"/>
        <end position="45"/>
    </location>
</feature>
<name>A0ABV4WLG4_9CYAN</name>
<accession>A0ABV4WLG4</accession>
<dbReference type="RefSeq" id="WP_413278131.1">
    <property type="nucleotide sequence ID" value="NZ_JBHFNT010000119.1"/>
</dbReference>
<dbReference type="Proteomes" id="UP001576780">
    <property type="component" value="Unassembled WGS sequence"/>
</dbReference>
<keyword evidence="3" id="KW-1185">Reference proteome</keyword>
<gene>
    <name evidence="2" type="ORF">ACE1CA_14440</name>
</gene>
<dbReference type="EMBL" id="JBHFNT010000119">
    <property type="protein sequence ID" value="MFB2835727.1"/>
    <property type="molecule type" value="Genomic_DNA"/>
</dbReference>